<reference evidence="1" key="3">
    <citation type="submission" date="2025-09" db="UniProtKB">
        <authorList>
            <consortium name="Ensembl"/>
        </authorList>
    </citation>
    <scope>IDENTIFICATION</scope>
</reference>
<dbReference type="PRINTS" id="PR02045">
    <property type="entry name" value="F138DOMAIN"/>
</dbReference>
<accession>A0A8I5NNV2</accession>
<dbReference type="GeneTree" id="ENSGT00940000170471"/>
<dbReference type="Ensembl" id="ENSPANT00000071024.1">
    <property type="protein sequence ID" value="ENSPANP00000055113.1"/>
    <property type="gene ID" value="ENSPANG00000039565.1"/>
</dbReference>
<name>A0A8I5NNV2_PAPAN</name>
<proteinExistence type="predicted"/>
<dbReference type="PANTHER" id="PTHR46254">
    <property type="entry name" value="PROTEIN GVQW1-RELATED"/>
    <property type="match status" value="1"/>
</dbReference>
<protein>
    <submittedName>
        <fullName evidence="1">Uncharacterized protein</fullName>
    </submittedName>
</protein>
<evidence type="ECO:0000313" key="1">
    <source>
        <dbReference type="Ensembl" id="ENSPANP00000055113.1"/>
    </source>
</evidence>
<dbReference type="PANTHER" id="PTHR46254:SF3">
    <property type="entry name" value="SECRETED PROTEIN"/>
    <property type="match status" value="1"/>
</dbReference>
<dbReference type="AlphaFoldDB" id="A0A8I5NNV2"/>
<organism evidence="1 2">
    <name type="scientific">Papio anubis</name>
    <name type="common">Olive baboon</name>
    <dbReference type="NCBI Taxonomy" id="9555"/>
    <lineage>
        <taxon>Eukaryota</taxon>
        <taxon>Metazoa</taxon>
        <taxon>Chordata</taxon>
        <taxon>Craniata</taxon>
        <taxon>Vertebrata</taxon>
        <taxon>Euteleostomi</taxon>
        <taxon>Mammalia</taxon>
        <taxon>Eutheria</taxon>
        <taxon>Euarchontoglires</taxon>
        <taxon>Primates</taxon>
        <taxon>Haplorrhini</taxon>
        <taxon>Catarrhini</taxon>
        <taxon>Cercopithecidae</taxon>
        <taxon>Cercopithecinae</taxon>
        <taxon>Papio</taxon>
    </lineage>
</organism>
<keyword evidence="2" id="KW-1185">Reference proteome</keyword>
<evidence type="ECO:0000313" key="2">
    <source>
        <dbReference type="Proteomes" id="UP000028761"/>
    </source>
</evidence>
<reference evidence="1" key="2">
    <citation type="submission" date="2025-08" db="UniProtKB">
        <authorList>
            <consortium name="Ensembl"/>
        </authorList>
    </citation>
    <scope>IDENTIFICATION</scope>
</reference>
<dbReference type="Proteomes" id="UP000028761">
    <property type="component" value="Chromosome 12"/>
</dbReference>
<sequence>VTVENLHNSIIGTLDPSGVDSRVGTSDLWVAQFCGKNSFPGWVARSPTASLGWGVGAPLSHVALRWATTPHCSSFLSIGHASYPVSSDDRTWIPQLLVQDSHTSWSFALVTQAGVPWHDLGSPQPPPPGFKGFSCLSLANNWDYRHVPPCSANFVCLVETGFLHIGQAGLKLPTSGDPPALASQSARITGVSHCAWP</sequence>
<reference evidence="1 2" key="1">
    <citation type="submission" date="2012-03" db="EMBL/GenBank/DDBJ databases">
        <title>Whole Genome Assembly of Papio anubis.</title>
        <authorList>
            <person name="Liu Y.L."/>
            <person name="Abraham K.A."/>
            <person name="Akbar H.A."/>
            <person name="Ali S.A."/>
            <person name="Anosike U.A."/>
            <person name="Aqrawi P.A."/>
            <person name="Arias F.A."/>
            <person name="Attaway T.A."/>
            <person name="Awwad R.A."/>
            <person name="Babu C.B."/>
            <person name="Bandaranaike D.B."/>
            <person name="Battles P.B."/>
            <person name="Bell A.B."/>
            <person name="Beltran B.B."/>
            <person name="Berhane-Mersha D.B."/>
            <person name="Bess C.B."/>
            <person name="Bickham C.B."/>
            <person name="Bolden T.B."/>
            <person name="Carter K.C."/>
            <person name="Chau D.C."/>
            <person name="Chavez A.C."/>
            <person name="Clerc-Blankenburg K.C."/>
            <person name="Coyle M.C."/>
            <person name="Dao M.D."/>
            <person name="Davila M.L.D."/>
            <person name="Davy-Carroll L.D."/>
            <person name="Denson S.D."/>
            <person name="Dinh H.D."/>
            <person name="Fernandez S.F."/>
            <person name="Fernando P.F."/>
            <person name="Forbes L.F."/>
            <person name="Francis C.F."/>
            <person name="Francisco L.F."/>
            <person name="Fu Q.F."/>
            <person name="Garcia-Iii R.G."/>
            <person name="Garrett T.G."/>
            <person name="Gross S.G."/>
            <person name="Gubbala S.G."/>
            <person name="Hirani K.H."/>
            <person name="Hogues M.H."/>
            <person name="Hollins B.H."/>
            <person name="Jackson L.J."/>
            <person name="Javaid M.J."/>
            <person name="Jhangiani S.J."/>
            <person name="Johnson A.J."/>
            <person name="Johnson B.J."/>
            <person name="Jones J.J."/>
            <person name="Joshi V.J."/>
            <person name="Kalu J.K."/>
            <person name="Khan N.K."/>
            <person name="Korchina V.K."/>
            <person name="Kovar C.K."/>
            <person name="Lago L.L."/>
            <person name="Lara F.L."/>
            <person name="Le T.-K.L."/>
            <person name="Lee S.L."/>
            <person name="Legall-Iii F.L."/>
            <person name="Lemon S.L."/>
            <person name="Liu J.L."/>
            <person name="Liu Y.-S.L."/>
            <person name="Liyanage D.L."/>
            <person name="Lopez J.L."/>
            <person name="Lorensuhewa L.L."/>
            <person name="Mata R.M."/>
            <person name="Mathew T.M."/>
            <person name="Mercado C.M."/>
            <person name="Mercado I.M."/>
            <person name="Morales K.M."/>
            <person name="Morgan M.M."/>
            <person name="Munidasa M.M."/>
            <person name="Ngo D.N."/>
            <person name="Nguyen L.N."/>
            <person name="Nguyen T.N."/>
            <person name="Nguyen N.N."/>
            <person name="Obregon M.O."/>
            <person name="Okwuonu G.O."/>
            <person name="Ongeri F.O."/>
            <person name="Onwere C.O."/>
            <person name="Osifeso I.O."/>
            <person name="Parra A.P."/>
            <person name="Patil S.P."/>
            <person name="Perez A.P."/>
            <person name="Perez Y.P."/>
            <person name="Pham C.P."/>
            <person name="Pu L.-L.P."/>
            <person name="Puazo M.P."/>
            <person name="Quiroz J.Q."/>
            <person name="Rouhana J.R."/>
            <person name="Ruiz M.R."/>
            <person name="Ruiz S.-J.R."/>
            <person name="Saada N.S."/>
            <person name="Santibanez J.S."/>
            <person name="Scheel M.S."/>
            <person name="Schneider B.S."/>
            <person name="Simmons D.S."/>
            <person name="Sisson I.S."/>
            <person name="Tang L.-Y.T."/>
            <person name="Thornton R.T."/>
            <person name="Tisius J.T."/>
            <person name="Toledanes G.T."/>
            <person name="Trejos Z.T."/>
            <person name="Usmani K.U."/>
            <person name="Varghese R.V."/>
            <person name="Vattathil S.V."/>
            <person name="Vee V.V."/>
            <person name="Walker D.W."/>
            <person name="Weissenberger G.W."/>
            <person name="White C.W."/>
            <person name="Williams A.W."/>
            <person name="Woodworth J.W."/>
            <person name="Wright R.W."/>
            <person name="Zhu Y.Z."/>
            <person name="Han Y.H."/>
            <person name="Newsham I.N."/>
            <person name="Nazareth L.N."/>
            <person name="Worley K.W."/>
            <person name="Muzny D.M."/>
            <person name="Rogers J.R."/>
            <person name="Gibbs R.G."/>
        </authorList>
    </citation>
    <scope>NUCLEOTIDE SEQUENCE [LARGE SCALE GENOMIC DNA]</scope>
</reference>